<comment type="similarity">
    <text evidence="1">Belongs to the phosphatidylethanolamine-binding protein family.</text>
</comment>
<dbReference type="AlphaFoldDB" id="A0A8C0XKK8"/>
<name>A0A8C0XKK8_CASCN</name>
<evidence type="ECO:0000313" key="3">
    <source>
        <dbReference type="Ensembl" id="ENSCCNP00000028089.1"/>
    </source>
</evidence>
<dbReference type="InterPro" id="IPR001858">
    <property type="entry name" value="Phosphatidylethanolamine-bd_CS"/>
</dbReference>
<protein>
    <recommendedName>
        <fullName evidence="4">Phosphatidylethanolamine-binding protein 4</fullName>
    </recommendedName>
</protein>
<dbReference type="CDD" id="cd00866">
    <property type="entry name" value="PEBP_euk"/>
    <property type="match status" value="1"/>
</dbReference>
<evidence type="ECO:0000256" key="1">
    <source>
        <dbReference type="ARBA" id="ARBA00007091"/>
    </source>
</evidence>
<feature type="region of interest" description="Disordered" evidence="2">
    <location>
        <begin position="195"/>
        <end position="220"/>
    </location>
</feature>
<dbReference type="Pfam" id="PF01161">
    <property type="entry name" value="PBP"/>
    <property type="match status" value="1"/>
</dbReference>
<dbReference type="SUPFAM" id="SSF49777">
    <property type="entry name" value="PEBP-like"/>
    <property type="match status" value="1"/>
</dbReference>
<dbReference type="InterPro" id="IPR036610">
    <property type="entry name" value="PEBP-like_sf"/>
</dbReference>
<dbReference type="InterPro" id="IPR035810">
    <property type="entry name" value="PEBP_euk"/>
</dbReference>
<dbReference type="Gene3D" id="3.90.280.10">
    <property type="entry name" value="PEBP-like"/>
    <property type="match status" value="1"/>
</dbReference>
<dbReference type="Ensembl" id="ENSCCNT00000035507.1">
    <property type="protein sequence ID" value="ENSCCNP00000028089.1"/>
    <property type="gene ID" value="ENSCCNG00000027099.1"/>
</dbReference>
<evidence type="ECO:0008006" key="4">
    <source>
        <dbReference type="Google" id="ProtNLM"/>
    </source>
</evidence>
<dbReference type="InterPro" id="IPR008914">
    <property type="entry name" value="PEBP"/>
</dbReference>
<sequence length="220" mass="24743">MGIAFSRFGKFSVIILLNILRIPFACTSSPSSMPMILKFGLLMELVSSCIFFSQVLSCLTNSSSVFPLITISSSSSEIVGLEVYYPEMGNVACMFVPECNNFRQKITYWPEPIVKFPGALDDATYMLVMVDPDAPSRSEPKEKFWRHWLVADIKGSDLKKGNIQGQELTGSWKLDKFLSRFHLKEPEASTQFMTQNYQDSPIAKASEGDGNNPKDNLRQR</sequence>
<dbReference type="PANTHER" id="PTHR11362:SF82">
    <property type="entry name" value="PHOSPHATIDYLETHANOLAMINE-BINDING PROTEIN 4"/>
    <property type="match status" value="1"/>
</dbReference>
<dbReference type="PROSITE" id="PS01220">
    <property type="entry name" value="PBP"/>
    <property type="match status" value="1"/>
</dbReference>
<gene>
    <name evidence="3" type="primary">Pebp4</name>
</gene>
<dbReference type="PANTHER" id="PTHR11362">
    <property type="entry name" value="PHOSPHATIDYLETHANOLAMINE-BINDING PROTEIN"/>
    <property type="match status" value="1"/>
</dbReference>
<reference evidence="3" key="1">
    <citation type="submission" date="2023-09" db="UniProtKB">
        <authorList>
            <consortium name="Ensembl"/>
        </authorList>
    </citation>
    <scope>IDENTIFICATION</scope>
</reference>
<proteinExistence type="inferred from homology"/>
<accession>A0A8C0XKK8</accession>
<organism evidence="3">
    <name type="scientific">Castor canadensis</name>
    <name type="common">American beaver</name>
    <dbReference type="NCBI Taxonomy" id="51338"/>
    <lineage>
        <taxon>Eukaryota</taxon>
        <taxon>Metazoa</taxon>
        <taxon>Chordata</taxon>
        <taxon>Craniata</taxon>
        <taxon>Vertebrata</taxon>
        <taxon>Euteleostomi</taxon>
        <taxon>Mammalia</taxon>
        <taxon>Eutheria</taxon>
        <taxon>Euarchontoglires</taxon>
        <taxon>Glires</taxon>
        <taxon>Rodentia</taxon>
        <taxon>Castorimorpha</taxon>
        <taxon>Castoridae</taxon>
        <taxon>Castor</taxon>
    </lineage>
</organism>
<evidence type="ECO:0000256" key="2">
    <source>
        <dbReference type="SAM" id="MobiDB-lite"/>
    </source>
</evidence>